<dbReference type="InterPro" id="IPR001932">
    <property type="entry name" value="PPM-type_phosphatase-like_dom"/>
</dbReference>
<dbReference type="PATRIC" id="fig|398512.5.peg.349"/>
<gene>
    <name evidence="2" type="ORF">Bccel_0331</name>
</gene>
<organism evidence="2 3">
    <name type="scientific">Pseudobacteroides cellulosolvens ATCC 35603 = DSM 2933</name>
    <dbReference type="NCBI Taxonomy" id="398512"/>
    <lineage>
        <taxon>Bacteria</taxon>
        <taxon>Bacillati</taxon>
        <taxon>Bacillota</taxon>
        <taxon>Clostridia</taxon>
        <taxon>Eubacteriales</taxon>
        <taxon>Oscillospiraceae</taxon>
        <taxon>Pseudobacteroides</taxon>
    </lineage>
</organism>
<dbReference type="AlphaFoldDB" id="A0A0L6JH73"/>
<protein>
    <submittedName>
        <fullName evidence="2">Protein serine/threonine phosphatase</fullName>
    </submittedName>
</protein>
<dbReference type="PROSITE" id="PS51746">
    <property type="entry name" value="PPM_2"/>
    <property type="match status" value="1"/>
</dbReference>
<dbReference type="Gene3D" id="3.60.40.10">
    <property type="entry name" value="PPM-type phosphatase domain"/>
    <property type="match status" value="1"/>
</dbReference>
<keyword evidence="3" id="KW-1185">Reference proteome</keyword>
<dbReference type="Pfam" id="PF13672">
    <property type="entry name" value="PP2C_2"/>
    <property type="match status" value="1"/>
</dbReference>
<dbReference type="OrthoDB" id="9801841at2"/>
<dbReference type="SUPFAM" id="SSF81606">
    <property type="entry name" value="PP2C-like"/>
    <property type="match status" value="1"/>
</dbReference>
<proteinExistence type="predicted"/>
<dbReference type="Proteomes" id="UP000036923">
    <property type="component" value="Unassembled WGS sequence"/>
</dbReference>
<comment type="caution">
    <text evidence="2">The sequence shown here is derived from an EMBL/GenBank/DDBJ whole genome shotgun (WGS) entry which is preliminary data.</text>
</comment>
<reference evidence="3" key="1">
    <citation type="submission" date="2015-07" db="EMBL/GenBank/DDBJ databases">
        <title>Near-Complete Genome Sequence of the Cellulolytic Bacterium Bacteroides (Pseudobacteroides) cellulosolvens ATCC 35603.</title>
        <authorList>
            <person name="Dassa B."/>
            <person name="Utturkar S.M."/>
            <person name="Klingeman D.M."/>
            <person name="Hurt R.A."/>
            <person name="Keller M."/>
            <person name="Xu J."/>
            <person name="Reddy Y.H.K."/>
            <person name="Borovok I."/>
            <person name="Grinberg I.R."/>
            <person name="Lamed R."/>
            <person name="Zhivin O."/>
            <person name="Bayer E.A."/>
            <person name="Brown S.D."/>
        </authorList>
    </citation>
    <scope>NUCLEOTIDE SEQUENCE [LARGE SCALE GENOMIC DNA]</scope>
    <source>
        <strain evidence="3">DSM 2933</strain>
    </source>
</reference>
<dbReference type="CDD" id="cd00143">
    <property type="entry name" value="PP2Cc"/>
    <property type="match status" value="1"/>
</dbReference>
<evidence type="ECO:0000313" key="2">
    <source>
        <dbReference type="EMBL" id="KNY25074.1"/>
    </source>
</evidence>
<dbReference type="SMART" id="SM00331">
    <property type="entry name" value="PP2C_SIG"/>
    <property type="match status" value="1"/>
</dbReference>
<feature type="domain" description="PPM-type phosphatase" evidence="1">
    <location>
        <begin position="7"/>
        <end position="258"/>
    </location>
</feature>
<dbReference type="STRING" id="398512.Bccel_0331"/>
<accession>A0A0L6JH73</accession>
<dbReference type="EMBL" id="LGTC01000001">
    <property type="protein sequence ID" value="KNY25074.1"/>
    <property type="molecule type" value="Genomic_DNA"/>
</dbReference>
<evidence type="ECO:0000313" key="3">
    <source>
        <dbReference type="Proteomes" id="UP000036923"/>
    </source>
</evidence>
<evidence type="ECO:0000259" key="1">
    <source>
        <dbReference type="PROSITE" id="PS51746"/>
    </source>
</evidence>
<dbReference type="InterPro" id="IPR036457">
    <property type="entry name" value="PPM-type-like_dom_sf"/>
</dbReference>
<dbReference type="SMART" id="SM00332">
    <property type="entry name" value="PP2Cc"/>
    <property type="match status" value="1"/>
</dbReference>
<name>A0A0L6JH73_9FIRM</name>
<dbReference type="eggNOG" id="COG0631">
    <property type="taxonomic scope" value="Bacteria"/>
</dbReference>
<dbReference type="RefSeq" id="WP_036946228.1">
    <property type="nucleotide sequence ID" value="NZ_KN050763.1"/>
</dbReference>
<sequence length="278" mass="31561">MSDMTLYYSSSTDAGIVKTVNQDSIFIRIGKNKYSTYGIFAIADGMGGLSHGEVASRMTCDALNVWWDDYLPDILNSNSKNLFEDLDVSLKELFNKVNSEIYCYASQVGDKAGTTLTVLFIYNSEFLIKHIGDSRVYRIGKEVEQLTYDHTWVACQVLSGYITHEEAKNHPKRNILTQCLGVFTEVDVYTNRGIIEKEDVFLICSDGFYDKLNENDLRKGAVLLREKPSYSEELAGDLISFVKRRGERDNISLILVYPQSKSFAKTLLEMIKGISKRR</sequence>